<dbReference type="EMBL" id="JASPKZ010008940">
    <property type="protein sequence ID" value="KAJ9578151.1"/>
    <property type="molecule type" value="Genomic_DNA"/>
</dbReference>
<dbReference type="PANTHER" id="PTHR34717">
    <property type="entry name" value="EG:BACR7A4.20 PROTEIN"/>
    <property type="match status" value="1"/>
</dbReference>
<keyword evidence="1" id="KW-1133">Transmembrane helix</keyword>
<keyword evidence="3" id="KW-1185">Reference proteome</keyword>
<organism evidence="2 3">
    <name type="scientific">Diploptera punctata</name>
    <name type="common">Pacific beetle cockroach</name>
    <dbReference type="NCBI Taxonomy" id="6984"/>
    <lineage>
        <taxon>Eukaryota</taxon>
        <taxon>Metazoa</taxon>
        <taxon>Ecdysozoa</taxon>
        <taxon>Arthropoda</taxon>
        <taxon>Hexapoda</taxon>
        <taxon>Insecta</taxon>
        <taxon>Pterygota</taxon>
        <taxon>Neoptera</taxon>
        <taxon>Polyneoptera</taxon>
        <taxon>Dictyoptera</taxon>
        <taxon>Blattodea</taxon>
        <taxon>Blaberoidea</taxon>
        <taxon>Blaberidae</taxon>
        <taxon>Diplopterinae</taxon>
        <taxon>Diploptera</taxon>
    </lineage>
</organism>
<evidence type="ECO:0000313" key="3">
    <source>
        <dbReference type="Proteomes" id="UP001233999"/>
    </source>
</evidence>
<dbReference type="Proteomes" id="UP001233999">
    <property type="component" value="Unassembled WGS sequence"/>
</dbReference>
<reference evidence="2" key="1">
    <citation type="journal article" date="2023" name="IScience">
        <title>Live-bearing cockroach genome reveals convergent evolutionary mechanisms linked to viviparity in insects and beyond.</title>
        <authorList>
            <person name="Fouks B."/>
            <person name="Harrison M.C."/>
            <person name="Mikhailova A.A."/>
            <person name="Marchal E."/>
            <person name="English S."/>
            <person name="Carruthers M."/>
            <person name="Jennings E.C."/>
            <person name="Chiamaka E.L."/>
            <person name="Frigard R.A."/>
            <person name="Pippel M."/>
            <person name="Attardo G.M."/>
            <person name="Benoit J.B."/>
            <person name="Bornberg-Bauer E."/>
            <person name="Tobe S.S."/>
        </authorList>
    </citation>
    <scope>NUCLEOTIDE SEQUENCE</scope>
    <source>
        <strain evidence="2">Stay&amp;Tobe</strain>
    </source>
</reference>
<evidence type="ECO:0000313" key="2">
    <source>
        <dbReference type="EMBL" id="KAJ9578151.1"/>
    </source>
</evidence>
<feature type="non-terminal residue" evidence="2">
    <location>
        <position position="320"/>
    </location>
</feature>
<keyword evidence="1" id="KW-0472">Membrane</keyword>
<sequence length="320" mass="37853">VEMMEVLNWMQNVALFACPLVAYILLFKGKHKYKNQESDYSIPYWNFFLKKWWVRWSLWRLYPYVRQRVPSSDRTFMATQQDEVIETPRMLIAEKEVDSMMISGTDHKGRAVHFRITRKRHNVIHIWLYIKFENGSVFLLPEHPDCTLMSVNKNIWAGGGLKFQVCEPLRKWRISFNGLLRHESCHQRGLKIEDEDDIKHVQFSFIWTACSDVVDVQKHWNTSLKCDAMAREPWRDAAWIRMRKQIGEGYDQWGTLHGMWLSVDDDTNATELYLRGIRRRRFGIDEGVYLRRAVSYVGVATDGTMFSIEARSSYKPGLTQ</sequence>
<protein>
    <submittedName>
        <fullName evidence="2">Uncharacterized protein</fullName>
    </submittedName>
</protein>
<gene>
    <name evidence="2" type="ORF">L9F63_024988</name>
</gene>
<proteinExistence type="predicted"/>
<evidence type="ECO:0000256" key="1">
    <source>
        <dbReference type="SAM" id="Phobius"/>
    </source>
</evidence>
<accession>A0AAD7ZCT6</accession>
<comment type="caution">
    <text evidence="2">The sequence shown here is derived from an EMBL/GenBank/DDBJ whole genome shotgun (WGS) entry which is preliminary data.</text>
</comment>
<dbReference type="PANTHER" id="PTHR34717:SF1">
    <property type="entry name" value="EG:BACR7A4.20 PROTEIN"/>
    <property type="match status" value="1"/>
</dbReference>
<dbReference type="AlphaFoldDB" id="A0AAD7ZCT6"/>
<keyword evidence="1" id="KW-0812">Transmembrane</keyword>
<feature type="transmembrane region" description="Helical" evidence="1">
    <location>
        <begin position="6"/>
        <end position="26"/>
    </location>
</feature>
<name>A0AAD7ZCT6_DIPPU</name>
<reference evidence="2" key="2">
    <citation type="submission" date="2023-05" db="EMBL/GenBank/DDBJ databases">
        <authorList>
            <person name="Fouks B."/>
        </authorList>
    </citation>
    <scope>NUCLEOTIDE SEQUENCE</scope>
    <source>
        <strain evidence="2">Stay&amp;Tobe</strain>
        <tissue evidence="2">Testes</tissue>
    </source>
</reference>